<dbReference type="InterPro" id="IPR027417">
    <property type="entry name" value="P-loop_NTPase"/>
</dbReference>
<dbReference type="AlphaFoldDB" id="A0A419AUT6"/>
<name>A0A419AUT6_PECCA</name>
<proteinExistence type="predicted"/>
<dbReference type="EMBL" id="QZDH01000031">
    <property type="protein sequence ID" value="RJL50548.1"/>
    <property type="molecule type" value="Genomic_DNA"/>
</dbReference>
<organism evidence="1 2">
    <name type="scientific">Pectobacterium carotovorum</name>
    <name type="common">Erwinia carotovora</name>
    <dbReference type="NCBI Taxonomy" id="554"/>
    <lineage>
        <taxon>Bacteria</taxon>
        <taxon>Pseudomonadati</taxon>
        <taxon>Pseudomonadota</taxon>
        <taxon>Gammaproteobacteria</taxon>
        <taxon>Enterobacterales</taxon>
        <taxon>Pectobacteriaceae</taxon>
        <taxon>Pectobacterium</taxon>
    </lineage>
</organism>
<comment type="caution">
    <text evidence="1">The sequence shown here is derived from an EMBL/GenBank/DDBJ whole genome shotgun (WGS) entry which is preliminary data.</text>
</comment>
<dbReference type="Proteomes" id="UP000283655">
    <property type="component" value="Unassembled WGS sequence"/>
</dbReference>
<reference evidence="1 2" key="1">
    <citation type="submission" date="2018-09" db="EMBL/GenBank/DDBJ databases">
        <title>Phylogenetic diversity of Pectobacterium and Dickeya strains causing blackleg disease of potato in Morocco.</title>
        <authorList>
            <person name="Oulghazi S."/>
            <person name="Moumni M."/>
            <person name="Faure D."/>
        </authorList>
    </citation>
    <scope>NUCLEOTIDE SEQUENCE [LARGE SCALE GENOMIC DNA]</scope>
    <source>
        <strain evidence="1 2">S1.15.11.2D</strain>
    </source>
</reference>
<sequence length="695" mass="77857">MSININTLKNLRTGLLTALELSIKHGEAAENVDHITDVLRQVELTTLLQKEPIYAIAGMQGAGKTTLAKTILGINDEWLDANPGRGEQVPLFIEQVDGDPAYFPQVVYQCLNLKTGEIQQQKGEGGEQLQNLLRDWNSVRRYEKAGFKLLYPKLLISKKSSFIDEQVTWALLPGYELTTSKNYLWQDMMRHVLVNARGVMFVTDASLLANDSKSGVLEDLRDNFSDRGPVVVISKTEMLGLQEIEQLKTSAAERVFPNVGMKKEDIVATGSGNRDIWIDALRQTVTNKLTSSAASEAIALDNFMGLIREDVSEIINDLRILADKQQHHESMVEEILEAFDESVANHEQKLRAAIKKQTRQHFTDALMHCEENYKSEEVGFQNNLKIFARRLSLRGVEVDDERSRRILDAWNKQYENVSIHEHNFKALTSTNTRVLRAQGLLPTVENQQLLPATAPGRMGYLVQDKQTEYSMTDPELMTGLYTLLKKPSKEHQVPLPKKLTAALDILPALMLENARSRLAMQLDPACTTQLAEEIQPKQIFDALFSSSEQYHPIKTAMMAFLGADAADGTVDGKSTPNNEGGLTPLALVGKAALVASVAYGIYQITGVIRDSDKAQIYYIRRAMEELAFHNEQTVIGNYQEMIAELREHIAYNLKQIFGETDALANRSALVLAINKLTAAQKEAKLYETHFRKILG</sequence>
<evidence type="ECO:0000313" key="2">
    <source>
        <dbReference type="Proteomes" id="UP000283655"/>
    </source>
</evidence>
<protein>
    <recommendedName>
        <fullName evidence="3">Dynamin family protein</fullName>
    </recommendedName>
</protein>
<dbReference type="SUPFAM" id="SSF52540">
    <property type="entry name" value="P-loop containing nucleoside triphosphate hydrolases"/>
    <property type="match status" value="1"/>
</dbReference>
<gene>
    <name evidence="1" type="ORF">D5071_13265</name>
</gene>
<dbReference type="RefSeq" id="WP_119874037.1">
    <property type="nucleotide sequence ID" value="NZ_QZDH01000031.1"/>
</dbReference>
<evidence type="ECO:0008006" key="3">
    <source>
        <dbReference type="Google" id="ProtNLM"/>
    </source>
</evidence>
<evidence type="ECO:0000313" key="1">
    <source>
        <dbReference type="EMBL" id="RJL50548.1"/>
    </source>
</evidence>
<dbReference type="Gene3D" id="3.40.50.300">
    <property type="entry name" value="P-loop containing nucleotide triphosphate hydrolases"/>
    <property type="match status" value="1"/>
</dbReference>
<accession>A0A419AUT6</accession>